<name>A0ABX2ZVX3_9BACI</name>
<dbReference type="PANTHER" id="PTHR43792">
    <property type="entry name" value="GNAT FAMILY, PUTATIVE (AFU_ORTHOLOGUE AFUA_3G00765)-RELATED-RELATED"/>
    <property type="match status" value="1"/>
</dbReference>
<keyword evidence="2" id="KW-0012">Acyltransferase</keyword>
<dbReference type="InterPro" id="IPR051531">
    <property type="entry name" value="N-acetyltransferase"/>
</dbReference>
<keyword evidence="1" id="KW-0808">Transferase</keyword>
<evidence type="ECO:0000256" key="2">
    <source>
        <dbReference type="ARBA" id="ARBA00023315"/>
    </source>
</evidence>
<evidence type="ECO:0000256" key="3">
    <source>
        <dbReference type="ARBA" id="ARBA00038502"/>
    </source>
</evidence>
<organism evidence="5 6">
    <name type="scientific">Gottfriedia luciferensis</name>
    <dbReference type="NCBI Taxonomy" id="178774"/>
    <lineage>
        <taxon>Bacteria</taxon>
        <taxon>Bacillati</taxon>
        <taxon>Bacillota</taxon>
        <taxon>Bacilli</taxon>
        <taxon>Bacillales</taxon>
        <taxon>Bacillaceae</taxon>
        <taxon>Gottfriedia</taxon>
    </lineage>
</organism>
<evidence type="ECO:0000259" key="4">
    <source>
        <dbReference type="PROSITE" id="PS51186"/>
    </source>
</evidence>
<evidence type="ECO:0000313" key="5">
    <source>
        <dbReference type="EMBL" id="ODG93562.1"/>
    </source>
</evidence>
<keyword evidence="6" id="KW-1185">Reference proteome</keyword>
<dbReference type="Pfam" id="PF13302">
    <property type="entry name" value="Acetyltransf_3"/>
    <property type="match status" value="1"/>
</dbReference>
<protein>
    <submittedName>
        <fullName evidence="5">GNAT family N-acetyltransferase</fullName>
    </submittedName>
</protein>
<sequence length="174" mass="20362">MSKTDESNILIEPWNEADLNLLLSSNTNNMMKYLGGLESLNQIMSRHKHYLEMSRVGTGQMFVIILLPYRTKIGTVGYWDRIWEGKLVYEIGWSILPQFQRKGIATIAVKKAIKKAQKESKHKYIHAFPSTNNIPSNKICEKLNFKFIKKCNFEYPIGKFMVCNNWRLKTRKKN</sequence>
<comment type="caution">
    <text evidence="5">The sequence shown here is derived from an EMBL/GenBank/DDBJ whole genome shotgun (WGS) entry which is preliminary data.</text>
</comment>
<evidence type="ECO:0000256" key="1">
    <source>
        <dbReference type="ARBA" id="ARBA00022679"/>
    </source>
</evidence>
<dbReference type="PANTHER" id="PTHR43792:SF8">
    <property type="entry name" value="[RIBOSOMAL PROTEIN US5]-ALANINE N-ACETYLTRANSFERASE"/>
    <property type="match status" value="1"/>
</dbReference>
<dbReference type="SUPFAM" id="SSF55729">
    <property type="entry name" value="Acyl-CoA N-acyltransferases (Nat)"/>
    <property type="match status" value="1"/>
</dbReference>
<gene>
    <name evidence="5" type="ORF">BED47_04575</name>
</gene>
<feature type="domain" description="N-acetyltransferase" evidence="4">
    <location>
        <begin position="9"/>
        <end position="166"/>
    </location>
</feature>
<accession>A0ABX2ZVX3</accession>
<dbReference type="InterPro" id="IPR016181">
    <property type="entry name" value="Acyl_CoA_acyltransferase"/>
</dbReference>
<dbReference type="Proteomes" id="UP000094580">
    <property type="component" value="Unassembled WGS sequence"/>
</dbReference>
<dbReference type="Gene3D" id="3.40.630.30">
    <property type="match status" value="1"/>
</dbReference>
<comment type="similarity">
    <text evidence="3">Belongs to the acetyltransferase family. RimJ subfamily.</text>
</comment>
<dbReference type="InterPro" id="IPR000182">
    <property type="entry name" value="GNAT_dom"/>
</dbReference>
<dbReference type="RefSeq" id="WP_069032612.1">
    <property type="nucleotide sequence ID" value="NZ_MDKC01000002.1"/>
</dbReference>
<dbReference type="PROSITE" id="PS51186">
    <property type="entry name" value="GNAT"/>
    <property type="match status" value="1"/>
</dbReference>
<dbReference type="EMBL" id="MDKC01000002">
    <property type="protein sequence ID" value="ODG93562.1"/>
    <property type="molecule type" value="Genomic_DNA"/>
</dbReference>
<reference evidence="5 6" key="1">
    <citation type="submission" date="2016-07" db="EMBL/GenBank/DDBJ databases">
        <authorList>
            <person name="Townsley L."/>
            <person name="Shank E.A."/>
        </authorList>
    </citation>
    <scope>NUCLEOTIDE SEQUENCE [LARGE SCALE GENOMIC DNA]</scope>
    <source>
        <strain evidence="5 6">CH01</strain>
    </source>
</reference>
<evidence type="ECO:0000313" key="6">
    <source>
        <dbReference type="Proteomes" id="UP000094580"/>
    </source>
</evidence>
<proteinExistence type="inferred from homology"/>
<dbReference type="CDD" id="cd04301">
    <property type="entry name" value="NAT_SF"/>
    <property type="match status" value="1"/>
</dbReference>